<dbReference type="AlphaFoldDB" id="J0P0E9"/>
<dbReference type="FunFam" id="3.40.140.10:FF:000085">
    <property type="entry name" value="Mov34/MPN/PAD-1 family protein"/>
    <property type="match status" value="1"/>
</dbReference>
<evidence type="ECO:0000259" key="6">
    <source>
        <dbReference type="PROSITE" id="PS50249"/>
    </source>
</evidence>
<dbReference type="InterPro" id="IPR051929">
    <property type="entry name" value="VirAsm_ModProt"/>
</dbReference>
<gene>
    <name evidence="7" type="ORF">SapgrDRAFT_1536</name>
</gene>
<dbReference type="GO" id="GO:0008235">
    <property type="term" value="F:metalloexopeptidase activity"/>
    <property type="evidence" value="ECO:0007669"/>
    <property type="project" value="TreeGrafter"/>
</dbReference>
<name>J0P0E9_9BACT</name>
<dbReference type="Gene3D" id="3.40.140.10">
    <property type="entry name" value="Cytidine Deaminase, domain 2"/>
    <property type="match status" value="1"/>
</dbReference>
<keyword evidence="3" id="KW-0378">Hydrolase</keyword>
<reference evidence="8" key="1">
    <citation type="journal article" date="2012" name="Stand. Genomic Sci.">
        <title>Permanent draft genome sequence of the gliding predator Saprospira grandis strain Sa g1 (= HR1).</title>
        <authorList>
            <person name="Mavromatis K."/>
            <person name="Chertkov O."/>
            <person name="Lapidus A."/>
            <person name="Nolan M."/>
            <person name="Lucas S."/>
            <person name="Tice H."/>
            <person name="Del Rio T.G."/>
            <person name="Cheng J.F."/>
            <person name="Han C."/>
            <person name="Tapia R."/>
            <person name="Bruce D."/>
            <person name="Goodwin L.A."/>
            <person name="Pitluck S."/>
            <person name="Huntemann M."/>
            <person name="Liolios K."/>
            <person name="Pagani I."/>
            <person name="Ivanova N."/>
            <person name="Mikhailova N."/>
            <person name="Pati A."/>
            <person name="Chen A."/>
            <person name="Palaniappan K."/>
            <person name="Land M."/>
            <person name="Brambilla E.M."/>
            <person name="Rohde M."/>
            <person name="Spring S."/>
            <person name="Goker M."/>
            <person name="Detter J.C."/>
            <person name="Bristow J."/>
            <person name="Eisen J.A."/>
            <person name="Markowitz V."/>
            <person name="Hugenholtz P."/>
            <person name="Kyrpides N.C."/>
            <person name="Klenk H.P."/>
            <person name="Woyke T."/>
        </authorList>
    </citation>
    <scope>NUCLEOTIDE SEQUENCE [LARGE SCALE GENOMIC DNA]</scope>
    <source>
        <strain evidence="8">DSM 2844</strain>
    </source>
</reference>
<keyword evidence="2" id="KW-0479">Metal-binding</keyword>
<dbReference type="CDD" id="cd08070">
    <property type="entry name" value="MPN_like"/>
    <property type="match status" value="1"/>
</dbReference>
<evidence type="ECO:0000256" key="5">
    <source>
        <dbReference type="ARBA" id="ARBA00023049"/>
    </source>
</evidence>
<keyword evidence="5" id="KW-0482">Metalloprotease</keyword>
<evidence type="ECO:0000256" key="2">
    <source>
        <dbReference type="ARBA" id="ARBA00022723"/>
    </source>
</evidence>
<evidence type="ECO:0000256" key="1">
    <source>
        <dbReference type="ARBA" id="ARBA00022670"/>
    </source>
</evidence>
<evidence type="ECO:0000313" key="8">
    <source>
        <dbReference type="Proteomes" id="UP000005113"/>
    </source>
</evidence>
<keyword evidence="1 7" id="KW-0645">Protease</keyword>
<dbReference type="PROSITE" id="PS50249">
    <property type="entry name" value="MPN"/>
    <property type="match status" value="1"/>
</dbReference>
<sequence>MSYQLSLAPEAEQYILQQLEADFPNEGCGFFYGTEENEGQLRHVLLAEAVINSKEGDQRRRFEISPLDYMKAERKALELGLNLLGIYHSHPNHPAIPSIHDLKQAVPYFSYIILSVQEGRAAELTSWRLNEERREFEAEEVKRNNLEALAKRELI</sequence>
<evidence type="ECO:0000256" key="4">
    <source>
        <dbReference type="ARBA" id="ARBA00022833"/>
    </source>
</evidence>
<dbReference type="PANTHER" id="PTHR34858">
    <property type="entry name" value="CYSO-CYSTEINE PEPTIDASE"/>
    <property type="match status" value="1"/>
</dbReference>
<dbReference type="Pfam" id="PF14464">
    <property type="entry name" value="Prok-JAB"/>
    <property type="match status" value="1"/>
</dbReference>
<dbReference type="GO" id="GO:0008270">
    <property type="term" value="F:zinc ion binding"/>
    <property type="evidence" value="ECO:0007669"/>
    <property type="project" value="TreeGrafter"/>
</dbReference>
<keyword evidence="4" id="KW-0862">Zinc</keyword>
<dbReference type="HOGENOM" id="CLU_116765_4_0_10"/>
<dbReference type="InterPro" id="IPR028090">
    <property type="entry name" value="JAB_dom_prok"/>
</dbReference>
<protein>
    <submittedName>
        <fullName evidence="7">Putative metal-dependent protease of the PAD1/JAB1 superfamily</fullName>
    </submittedName>
</protein>
<dbReference type="RefSeq" id="WP_002658759.1">
    <property type="nucleotide sequence ID" value="NZ_JH719942.1"/>
</dbReference>
<dbReference type="InterPro" id="IPR000555">
    <property type="entry name" value="JAMM/MPN+_dom"/>
</dbReference>
<dbReference type="InterPro" id="IPR037518">
    <property type="entry name" value="MPN"/>
</dbReference>
<proteinExistence type="predicted"/>
<dbReference type="OrthoDB" id="9802958at2"/>
<feature type="domain" description="MPN" evidence="6">
    <location>
        <begin position="4"/>
        <end position="155"/>
    </location>
</feature>
<accession>J0P0E9</accession>
<dbReference type="EMBL" id="JH719942">
    <property type="protein sequence ID" value="EJF53249.1"/>
    <property type="molecule type" value="Genomic_DNA"/>
</dbReference>
<dbReference type="GO" id="GO:0006508">
    <property type="term" value="P:proteolysis"/>
    <property type="evidence" value="ECO:0007669"/>
    <property type="project" value="UniProtKB-KW"/>
</dbReference>
<organism evidence="7 8">
    <name type="scientific">Saprospira grandis DSM 2844</name>
    <dbReference type="NCBI Taxonomy" id="694433"/>
    <lineage>
        <taxon>Bacteria</taxon>
        <taxon>Pseudomonadati</taxon>
        <taxon>Bacteroidota</taxon>
        <taxon>Saprospiria</taxon>
        <taxon>Saprospirales</taxon>
        <taxon>Saprospiraceae</taxon>
        <taxon>Saprospira</taxon>
    </lineage>
</organism>
<evidence type="ECO:0000256" key="3">
    <source>
        <dbReference type="ARBA" id="ARBA00022801"/>
    </source>
</evidence>
<dbReference type="SUPFAM" id="SSF102712">
    <property type="entry name" value="JAB1/MPN domain"/>
    <property type="match status" value="1"/>
</dbReference>
<evidence type="ECO:0000313" key="7">
    <source>
        <dbReference type="EMBL" id="EJF53249.1"/>
    </source>
</evidence>
<dbReference type="PANTHER" id="PTHR34858:SF1">
    <property type="entry name" value="CYSO-CYSTEINE PEPTIDASE"/>
    <property type="match status" value="1"/>
</dbReference>
<dbReference type="Proteomes" id="UP000005113">
    <property type="component" value="Unassembled WGS sequence"/>
</dbReference>
<dbReference type="SMART" id="SM00232">
    <property type="entry name" value="JAB_MPN"/>
    <property type="match status" value="1"/>
</dbReference>